<organism evidence="3 4">
    <name type="scientific">Thermobifida cellulosilytica TB100</name>
    <dbReference type="NCBI Taxonomy" id="665004"/>
    <lineage>
        <taxon>Bacteria</taxon>
        <taxon>Bacillati</taxon>
        <taxon>Actinomycetota</taxon>
        <taxon>Actinomycetes</taxon>
        <taxon>Streptosporangiales</taxon>
        <taxon>Nocardiopsidaceae</taxon>
        <taxon>Thermobifida</taxon>
    </lineage>
</organism>
<feature type="non-terminal residue" evidence="3">
    <location>
        <position position="1"/>
    </location>
</feature>
<dbReference type="EMBL" id="LGEM01000131">
    <property type="protein sequence ID" value="KUP95350.1"/>
    <property type="molecule type" value="Genomic_DNA"/>
</dbReference>
<keyword evidence="4" id="KW-1185">Reference proteome</keyword>
<evidence type="ECO:0000313" key="4">
    <source>
        <dbReference type="Proteomes" id="UP000074382"/>
    </source>
</evidence>
<dbReference type="InterPro" id="IPR014729">
    <property type="entry name" value="Rossmann-like_a/b/a_fold"/>
</dbReference>
<dbReference type="PANTHER" id="PTHR46268:SF6">
    <property type="entry name" value="UNIVERSAL STRESS PROTEIN UP12"/>
    <property type="match status" value="1"/>
</dbReference>
<sequence>AYLLVAGSRGLSGLRAVLLGSVGTQLAALADCPVVIVPDRELGASTGRVVVGVDGSPSALAAAERAFTEADARRATLRAVAVSSRSSHAVFAAMEAPAPSDDPDRAAALAETRRRLSESLAGLREHHPDVYVEEEVLIGHPAETLIAESEYADLVVVGSRGRGGFTGLLLGSVSQTLLTHAYCPVMVVHAKKH</sequence>
<dbReference type="Pfam" id="PF00582">
    <property type="entry name" value="Usp"/>
    <property type="match status" value="2"/>
</dbReference>
<dbReference type="InterPro" id="IPR006015">
    <property type="entry name" value="Universal_stress_UspA"/>
</dbReference>
<feature type="domain" description="UspA" evidence="2">
    <location>
        <begin position="3"/>
        <end position="38"/>
    </location>
</feature>
<evidence type="ECO:0000256" key="1">
    <source>
        <dbReference type="ARBA" id="ARBA00008791"/>
    </source>
</evidence>
<gene>
    <name evidence="3" type="ORF">AC529_18145</name>
</gene>
<dbReference type="Gene3D" id="3.40.50.620">
    <property type="entry name" value="HUPs"/>
    <property type="match status" value="2"/>
</dbReference>
<protein>
    <recommendedName>
        <fullName evidence="2">UspA domain-containing protein</fullName>
    </recommendedName>
</protein>
<name>A0A147KDJ9_THECS</name>
<comment type="similarity">
    <text evidence="1">Belongs to the universal stress protein A family.</text>
</comment>
<dbReference type="PATRIC" id="fig|665004.4.peg.4052"/>
<dbReference type="AlphaFoldDB" id="A0A147KDJ9"/>
<dbReference type="RefSeq" id="WP_198156485.1">
    <property type="nucleotide sequence ID" value="NZ_KQ950188.1"/>
</dbReference>
<dbReference type="Proteomes" id="UP000074382">
    <property type="component" value="Unassembled WGS sequence"/>
</dbReference>
<dbReference type="SUPFAM" id="SSF52402">
    <property type="entry name" value="Adenine nucleotide alpha hydrolases-like"/>
    <property type="match status" value="2"/>
</dbReference>
<dbReference type="PRINTS" id="PR01438">
    <property type="entry name" value="UNVRSLSTRESS"/>
</dbReference>
<dbReference type="InterPro" id="IPR006016">
    <property type="entry name" value="UspA"/>
</dbReference>
<dbReference type="PANTHER" id="PTHR46268">
    <property type="entry name" value="STRESS RESPONSE PROTEIN NHAX"/>
    <property type="match status" value="1"/>
</dbReference>
<proteinExistence type="inferred from homology"/>
<comment type="caution">
    <text evidence="3">The sequence shown here is derived from an EMBL/GenBank/DDBJ whole genome shotgun (WGS) entry which is preliminary data.</text>
</comment>
<evidence type="ECO:0000313" key="3">
    <source>
        <dbReference type="EMBL" id="KUP95350.1"/>
    </source>
</evidence>
<reference evidence="4" key="1">
    <citation type="journal article" date="2017" name="Acta Aliment.">
        <title>Plant polysaccharide degrading enzyme system of Thermpbifida cellulosilytica TB100 revealed by de novo genome project data.</title>
        <authorList>
            <person name="Toth A."/>
            <person name="Baka E."/>
            <person name="Luzics S."/>
            <person name="Bata-Vidacs I."/>
            <person name="Nagy I."/>
            <person name="Balint B."/>
            <person name="Herceg R."/>
            <person name="Olasz F."/>
            <person name="Wilk T."/>
            <person name="Nagy T."/>
            <person name="Kriszt B."/>
            <person name="Nagy I."/>
            <person name="Kukolya J."/>
        </authorList>
    </citation>
    <scope>NUCLEOTIDE SEQUENCE [LARGE SCALE GENOMIC DNA]</scope>
    <source>
        <strain evidence="4">TB100</strain>
    </source>
</reference>
<evidence type="ECO:0000259" key="2">
    <source>
        <dbReference type="Pfam" id="PF00582"/>
    </source>
</evidence>
<accession>A0A147KDJ9</accession>
<feature type="domain" description="UspA" evidence="2">
    <location>
        <begin position="48"/>
        <end position="189"/>
    </location>
</feature>